<keyword evidence="1" id="KW-1133">Transmembrane helix</keyword>
<accession>A0A382MIA5</accession>
<name>A0A382MIA5_9ZZZZ</name>
<dbReference type="GO" id="GO:0004519">
    <property type="term" value="F:endonuclease activity"/>
    <property type="evidence" value="ECO:0007669"/>
    <property type="project" value="InterPro"/>
</dbReference>
<dbReference type="AlphaFoldDB" id="A0A382MIA5"/>
<dbReference type="Gene3D" id="3.40.1350.10">
    <property type="match status" value="1"/>
</dbReference>
<sequence>VAIFGIIFGAFFIGIILILFLKKTSPPTPQEQVHFDSPSDIPIYLSDRDAFKSKCVEFLEKFNLEYVHSVWADDHELEITMNDETPVVGGSYLALCIIDPPGKTVNGIKVKGFLDTVKGEGASRGIFITTGYFTNEAIILIEDEPVELVNVVSFISYLKKFGIYEHSPDPS</sequence>
<evidence type="ECO:0000259" key="2">
    <source>
        <dbReference type="Pfam" id="PF04471"/>
    </source>
</evidence>
<dbReference type="EMBL" id="UINC01093426">
    <property type="protein sequence ID" value="SVC47845.1"/>
    <property type="molecule type" value="Genomic_DNA"/>
</dbReference>
<proteinExistence type="predicted"/>
<gene>
    <name evidence="3" type="ORF">METZ01_LOCUS300699</name>
</gene>
<protein>
    <recommendedName>
        <fullName evidence="2">Restriction endonuclease type IV Mrr domain-containing protein</fullName>
    </recommendedName>
</protein>
<dbReference type="GO" id="GO:0009307">
    <property type="term" value="P:DNA restriction-modification system"/>
    <property type="evidence" value="ECO:0007669"/>
    <property type="project" value="InterPro"/>
</dbReference>
<dbReference type="InterPro" id="IPR011856">
    <property type="entry name" value="tRNA_endonuc-like_dom_sf"/>
</dbReference>
<dbReference type="Pfam" id="PF04471">
    <property type="entry name" value="Mrr_cat"/>
    <property type="match status" value="1"/>
</dbReference>
<keyword evidence="1" id="KW-0472">Membrane</keyword>
<reference evidence="3" key="1">
    <citation type="submission" date="2018-05" db="EMBL/GenBank/DDBJ databases">
        <authorList>
            <person name="Lanie J.A."/>
            <person name="Ng W.-L."/>
            <person name="Kazmierczak K.M."/>
            <person name="Andrzejewski T.M."/>
            <person name="Davidsen T.M."/>
            <person name="Wayne K.J."/>
            <person name="Tettelin H."/>
            <person name="Glass J.I."/>
            <person name="Rusch D."/>
            <person name="Podicherti R."/>
            <person name="Tsui H.-C.T."/>
            <person name="Winkler M.E."/>
        </authorList>
    </citation>
    <scope>NUCLEOTIDE SEQUENCE</scope>
</reference>
<evidence type="ECO:0000313" key="3">
    <source>
        <dbReference type="EMBL" id="SVC47845.1"/>
    </source>
</evidence>
<feature type="non-terminal residue" evidence="3">
    <location>
        <position position="1"/>
    </location>
</feature>
<evidence type="ECO:0000256" key="1">
    <source>
        <dbReference type="SAM" id="Phobius"/>
    </source>
</evidence>
<dbReference type="GO" id="GO:0003677">
    <property type="term" value="F:DNA binding"/>
    <property type="evidence" value="ECO:0007669"/>
    <property type="project" value="InterPro"/>
</dbReference>
<dbReference type="InterPro" id="IPR007560">
    <property type="entry name" value="Restrct_endonuc_IV_Mrr"/>
</dbReference>
<organism evidence="3">
    <name type="scientific">marine metagenome</name>
    <dbReference type="NCBI Taxonomy" id="408172"/>
    <lineage>
        <taxon>unclassified sequences</taxon>
        <taxon>metagenomes</taxon>
        <taxon>ecological metagenomes</taxon>
    </lineage>
</organism>
<feature type="transmembrane region" description="Helical" evidence="1">
    <location>
        <begin position="6"/>
        <end position="21"/>
    </location>
</feature>
<feature type="domain" description="Restriction endonuclease type IV Mrr" evidence="2">
    <location>
        <begin position="103"/>
        <end position="156"/>
    </location>
</feature>
<keyword evidence="1" id="KW-0812">Transmembrane</keyword>